<evidence type="ECO:0000256" key="2">
    <source>
        <dbReference type="ARBA" id="ARBA00006333"/>
    </source>
</evidence>
<evidence type="ECO:0000313" key="8">
    <source>
        <dbReference type="EMBL" id="KPM42336.1"/>
    </source>
</evidence>
<organism evidence="8 9">
    <name type="scientific">Neonectria ditissima</name>
    <dbReference type="NCBI Taxonomy" id="78410"/>
    <lineage>
        <taxon>Eukaryota</taxon>
        <taxon>Fungi</taxon>
        <taxon>Dikarya</taxon>
        <taxon>Ascomycota</taxon>
        <taxon>Pezizomycotina</taxon>
        <taxon>Sordariomycetes</taxon>
        <taxon>Hypocreomycetidae</taxon>
        <taxon>Hypocreales</taxon>
        <taxon>Nectriaceae</taxon>
        <taxon>Neonectria</taxon>
    </lineage>
</organism>
<dbReference type="GO" id="GO:0010333">
    <property type="term" value="F:terpene synthase activity"/>
    <property type="evidence" value="ECO:0007669"/>
    <property type="project" value="InterPro"/>
</dbReference>
<name>A0A0P7B6Y7_9HYPO</name>
<keyword evidence="3" id="KW-0479">Metal-binding</keyword>
<feature type="region of interest" description="Disordered" evidence="7">
    <location>
        <begin position="695"/>
        <end position="728"/>
    </location>
</feature>
<dbReference type="SUPFAM" id="SSF48239">
    <property type="entry name" value="Terpenoid cyclases/Protein prenyltransferases"/>
    <property type="match status" value="2"/>
</dbReference>
<feature type="compositionally biased region" description="Low complexity" evidence="7">
    <location>
        <begin position="699"/>
        <end position="728"/>
    </location>
</feature>
<dbReference type="InterPro" id="IPR017057">
    <property type="entry name" value="Ent-kaurene_synthase_fun"/>
</dbReference>
<keyword evidence="4" id="KW-0460">Magnesium</keyword>
<dbReference type="GO" id="GO:0000287">
    <property type="term" value="F:magnesium ion binding"/>
    <property type="evidence" value="ECO:0007669"/>
    <property type="project" value="TreeGrafter"/>
</dbReference>
<gene>
    <name evidence="8" type="ORF">AK830_g4209</name>
</gene>
<dbReference type="GO" id="GO:0016102">
    <property type="term" value="P:diterpenoid biosynthetic process"/>
    <property type="evidence" value="ECO:0007669"/>
    <property type="project" value="TreeGrafter"/>
</dbReference>
<dbReference type="PANTHER" id="PTHR31739">
    <property type="entry name" value="ENT-COPALYL DIPHOSPHATE SYNTHASE, CHLOROPLASTIC"/>
    <property type="match status" value="1"/>
</dbReference>
<evidence type="ECO:0000256" key="4">
    <source>
        <dbReference type="ARBA" id="ARBA00022842"/>
    </source>
</evidence>
<evidence type="ECO:0000256" key="3">
    <source>
        <dbReference type="ARBA" id="ARBA00022723"/>
    </source>
</evidence>
<dbReference type="STRING" id="78410.A0A0P7B6Y7"/>
<dbReference type="InterPro" id="IPR008930">
    <property type="entry name" value="Terpenoid_cyclase/PrenylTrfase"/>
</dbReference>
<comment type="similarity">
    <text evidence="2">Belongs to the terpene synthase family.</text>
</comment>
<evidence type="ECO:0000256" key="6">
    <source>
        <dbReference type="ARBA" id="ARBA00023239"/>
    </source>
</evidence>
<dbReference type="Proteomes" id="UP000050424">
    <property type="component" value="Unassembled WGS sequence"/>
</dbReference>
<dbReference type="EMBL" id="LKCW01000050">
    <property type="protein sequence ID" value="KPM42336.1"/>
    <property type="molecule type" value="Genomic_DNA"/>
</dbReference>
<sequence length="962" mass="107173">MKVEISSMDETQRLTAAARSLISRLSAGFDHRFGLSTTSCQVYDTAWVAMITKPSGTTKEWLFPESFHYLLKQQAADGSWGRHPVTQTAGILDTAAALLALLKHVKEPLQIHDVSWSDVYERIDRASRSLRDQLATWDDVLETNHIGVELIVPSLLEYLQLEDQSLTFEFPCKSALDSMKAMKLARFNLDSLYGKRPSSAIHSLEAFLGKLDFDRVSHQLFQGSMLASPSSTAAYLIASSRWDEEAEAYLRHIVKAGSGHGDGGIPGTFPTTNFEYSWAVATLLRSGFSKSDLESAGLQGIGNVLTNAFLDDGGVIGFAPRAVDVDDTAKGLLALQLLGQHTSPEAMLKVFERKDHFTTFGSERDPSLSSHCHVLIALLNQPDVSLYHPQILKATNFICNFWWNGDHLVKDKWHLSQLYPTMLVAEAFTDLLHLLDQGALPGIKGQELQWKVSICLFQACFRTLLEQQVDGSWNGMPEQTCYAILTLAQARRVCLFQDIQAQLQDAIERGVSFLKSRTLHEVDRSWTSKTAYRVAFVAEAYELAALKVSLSAQPSGSIGHSISSNVSKASLDGFARLVVKTPLFSELPEWHIQASLVESSLFVPLLRSQRLKVFPRDEARIAEDKYLDLIPFTWIGCNNRRATFAPTSMVYELMALSLLGYQVDEFIETVAAPLFPDTTGLHALIDEIIDNTESRNAKHGTNGFTNGFTNGNGTNGESSHSSSPTPETVTKPLTLFVEYVLNHETVAGSSSWDRKTLREGLRTFLHAHTTQIDDNSRFKAQDLQKGDMFTSATKSFAQWVRTTAADHVACPYSFNFACCLISSSLGNGEEVFPTVTQKYLAAATLRHLATMCRMYNDYGSIDRDTEERNINSVHFPEFAQSASTASEEIKLKKQALVHLGQYEYGCVVKTLEVLEQEALRTSNAGQGRNFNSRKMSIIKFFCDVTDFYDQLYFQRDLSSRIV</sequence>
<evidence type="ECO:0000256" key="5">
    <source>
        <dbReference type="ARBA" id="ARBA00023235"/>
    </source>
</evidence>
<dbReference type="AlphaFoldDB" id="A0A0P7B6Y7"/>
<protein>
    <submittedName>
        <fullName evidence="8">Ent-kaur-16-ene synthase</fullName>
    </submittedName>
</protein>
<keyword evidence="6" id="KW-0456">Lyase</keyword>
<keyword evidence="9" id="KW-1185">Reference proteome</keyword>
<evidence type="ECO:0000256" key="7">
    <source>
        <dbReference type="SAM" id="MobiDB-lite"/>
    </source>
</evidence>
<comment type="cofactor">
    <cofactor evidence="1">
        <name>Mg(2+)</name>
        <dbReference type="ChEBI" id="CHEBI:18420"/>
    </cofactor>
</comment>
<keyword evidence="5" id="KW-0413">Isomerase</keyword>
<dbReference type="InterPro" id="IPR050148">
    <property type="entry name" value="Terpene_synthase-like"/>
</dbReference>
<dbReference type="Gene3D" id="1.50.10.20">
    <property type="match status" value="1"/>
</dbReference>
<proteinExistence type="inferred from homology"/>
<dbReference type="Gene3D" id="1.50.10.160">
    <property type="match status" value="1"/>
</dbReference>
<evidence type="ECO:0000256" key="1">
    <source>
        <dbReference type="ARBA" id="ARBA00001946"/>
    </source>
</evidence>
<comment type="caution">
    <text evidence="8">The sequence shown here is derived from an EMBL/GenBank/DDBJ whole genome shotgun (WGS) entry which is preliminary data.</text>
</comment>
<dbReference type="PIRSF" id="PIRSF036498">
    <property type="entry name" value="Ent-kaurene_synthase_fungi"/>
    <property type="match status" value="1"/>
</dbReference>
<accession>A0A0P7B6Y7</accession>
<dbReference type="GO" id="GO:0016853">
    <property type="term" value="F:isomerase activity"/>
    <property type="evidence" value="ECO:0007669"/>
    <property type="project" value="UniProtKB-KW"/>
</dbReference>
<evidence type="ECO:0000313" key="9">
    <source>
        <dbReference type="Proteomes" id="UP000050424"/>
    </source>
</evidence>
<dbReference type="PANTHER" id="PTHR31739:SF25">
    <property type="entry name" value="(E,E)-GERANYLLINALOOL SYNTHASE"/>
    <property type="match status" value="1"/>
</dbReference>
<dbReference type="OrthoDB" id="2343925at2759"/>
<reference evidence="8 9" key="1">
    <citation type="submission" date="2015-09" db="EMBL/GenBank/DDBJ databases">
        <title>Draft genome of a European isolate of the apple canker pathogen Neonectria ditissima.</title>
        <authorList>
            <person name="Gomez-Cortecero A."/>
            <person name="Harrison R.J."/>
            <person name="Armitage A.D."/>
        </authorList>
    </citation>
    <scope>NUCLEOTIDE SEQUENCE [LARGE SCALE GENOMIC DNA]</scope>
    <source>
        <strain evidence="8 9">R09/05</strain>
    </source>
</reference>